<evidence type="ECO:0000259" key="1">
    <source>
        <dbReference type="PROSITE" id="PS51186"/>
    </source>
</evidence>
<evidence type="ECO:0000313" key="3">
    <source>
        <dbReference type="Proteomes" id="UP000019593"/>
    </source>
</evidence>
<sequence length="164" mass="17933">MSGLIIRPYRPEDAGQLARVFHLAVRRGAAGHYSLAQRLAWSPRARSARYWDQRLSRLDTIVAADGRGAVGFMALNLDDAFLDFAYVMPDAAGCGVGDALLSIVEGRAKSAGIDRLETEASRVAEPFFAHRGWRVLRHQRVKRHGIGLPNALMDKPLVAAEVAA</sequence>
<feature type="domain" description="N-acetyltransferase" evidence="1">
    <location>
        <begin position="4"/>
        <end position="158"/>
    </location>
</feature>
<dbReference type="EMBL" id="CP004372">
    <property type="protein sequence ID" value="AHM05601.1"/>
    <property type="molecule type" value="Genomic_DNA"/>
</dbReference>
<reference evidence="2 3" key="1">
    <citation type="submission" date="2013-03" db="EMBL/GenBank/DDBJ databases">
        <authorList>
            <person name="Fiebig A."/>
            <person name="Goeker M."/>
            <person name="Klenk H.-P.P."/>
        </authorList>
    </citation>
    <scope>NUCLEOTIDE SEQUENCE [LARGE SCALE GENOMIC DNA]</scope>
    <source>
        <strain evidence="3">DSM 19469</strain>
    </source>
</reference>
<dbReference type="STRING" id="1294273.roselon_03343"/>
<dbReference type="PROSITE" id="PS51186">
    <property type="entry name" value="GNAT"/>
    <property type="match status" value="1"/>
</dbReference>
<dbReference type="Proteomes" id="UP000019593">
    <property type="component" value="Chromosome"/>
</dbReference>
<dbReference type="RefSeq" id="WP_038650498.1">
    <property type="nucleotide sequence ID" value="NZ_CP004372.1"/>
</dbReference>
<dbReference type="Pfam" id="PF13673">
    <property type="entry name" value="Acetyltransf_10"/>
    <property type="match status" value="1"/>
</dbReference>
<dbReference type="HOGENOM" id="CLU_087351_0_1_5"/>
<protein>
    <recommendedName>
        <fullName evidence="1">N-acetyltransferase domain-containing protein</fullName>
    </recommendedName>
</protein>
<gene>
    <name evidence="2" type="ORF">roselon_03343</name>
</gene>
<name>W8S9D2_9RHOB</name>
<dbReference type="OrthoDB" id="9789081at2"/>
<accession>W8S9D2</accession>
<proteinExistence type="predicted"/>
<dbReference type="AlphaFoldDB" id="W8S9D2"/>
<dbReference type="InterPro" id="IPR052564">
    <property type="entry name" value="N-acetyltrans/Recomb-assoc"/>
</dbReference>
<dbReference type="PANTHER" id="PTHR43451">
    <property type="entry name" value="ACETYLTRANSFERASE (GNAT) FAMILY PROTEIN"/>
    <property type="match status" value="1"/>
</dbReference>
<dbReference type="SUPFAM" id="SSF55729">
    <property type="entry name" value="Acyl-CoA N-acyltransferases (Nat)"/>
    <property type="match status" value="1"/>
</dbReference>
<dbReference type="GO" id="GO:0016747">
    <property type="term" value="F:acyltransferase activity, transferring groups other than amino-acyl groups"/>
    <property type="evidence" value="ECO:0007669"/>
    <property type="project" value="InterPro"/>
</dbReference>
<organism evidence="2 3">
    <name type="scientific">Roseicyclus elongatus DSM 19469</name>
    <dbReference type="NCBI Taxonomy" id="1294273"/>
    <lineage>
        <taxon>Bacteria</taxon>
        <taxon>Pseudomonadati</taxon>
        <taxon>Pseudomonadota</taxon>
        <taxon>Alphaproteobacteria</taxon>
        <taxon>Rhodobacterales</taxon>
        <taxon>Roseobacteraceae</taxon>
        <taxon>Roseicyclus</taxon>
    </lineage>
</organism>
<dbReference type="PANTHER" id="PTHR43451:SF1">
    <property type="entry name" value="ACETYLTRANSFERASE"/>
    <property type="match status" value="1"/>
</dbReference>
<dbReference type="Gene3D" id="3.40.630.30">
    <property type="match status" value="1"/>
</dbReference>
<dbReference type="KEGG" id="red:roselon_03343"/>
<dbReference type="eggNOG" id="COG1247">
    <property type="taxonomic scope" value="Bacteria"/>
</dbReference>
<dbReference type="InterPro" id="IPR000182">
    <property type="entry name" value="GNAT_dom"/>
</dbReference>
<dbReference type="InterPro" id="IPR016181">
    <property type="entry name" value="Acyl_CoA_acyltransferase"/>
</dbReference>
<keyword evidence="3" id="KW-1185">Reference proteome</keyword>
<dbReference type="CDD" id="cd04301">
    <property type="entry name" value="NAT_SF"/>
    <property type="match status" value="1"/>
</dbReference>
<evidence type="ECO:0000313" key="2">
    <source>
        <dbReference type="EMBL" id="AHM05601.1"/>
    </source>
</evidence>